<reference evidence="2 3" key="1">
    <citation type="submission" date="2023-08" db="EMBL/GenBank/DDBJ databases">
        <authorList>
            <person name="Joshi A."/>
            <person name="Thite S."/>
        </authorList>
    </citation>
    <scope>NUCLEOTIDE SEQUENCE [LARGE SCALE GENOMIC DNA]</scope>
    <source>
        <strain evidence="2 3">AC40</strain>
    </source>
</reference>
<keyword evidence="1" id="KW-1133">Transmembrane helix</keyword>
<name>A0ABT9H1P1_9GAMM</name>
<organism evidence="2 3">
    <name type="scientific">Alkalimonas collagenimarina</name>
    <dbReference type="NCBI Taxonomy" id="400390"/>
    <lineage>
        <taxon>Bacteria</taxon>
        <taxon>Pseudomonadati</taxon>
        <taxon>Pseudomonadota</taxon>
        <taxon>Gammaproteobacteria</taxon>
        <taxon>Alkalimonas</taxon>
    </lineage>
</organism>
<evidence type="ECO:0000256" key="1">
    <source>
        <dbReference type="SAM" id="Phobius"/>
    </source>
</evidence>
<keyword evidence="1" id="KW-0812">Transmembrane</keyword>
<accession>A0ABT9H1P1</accession>
<comment type="caution">
    <text evidence="2">The sequence shown here is derived from an EMBL/GenBank/DDBJ whole genome shotgun (WGS) entry which is preliminary data.</text>
</comment>
<evidence type="ECO:0000313" key="3">
    <source>
        <dbReference type="Proteomes" id="UP001231616"/>
    </source>
</evidence>
<gene>
    <name evidence="2" type="ORF">Q3O60_13550</name>
</gene>
<keyword evidence="3" id="KW-1185">Reference proteome</keyword>
<feature type="transmembrane region" description="Helical" evidence="1">
    <location>
        <begin position="35"/>
        <end position="62"/>
    </location>
</feature>
<sequence length="282" mass="32375">MGYGALFLVLIFAAGYIYCWVTPKNRYKILRMDGYSLYFYIGVYGVFICLLAVSIIAVLDIFNVPSKIFPSWVSYVKNLPETTLIASSLVKSSLLSLSVVLIVYIFSLIKKIISTCTIKRKYRLALSIALTSDYEYILYESTSKYRSILITLESGKVYVGIVYNFDPMDGKAEFITIMPLLSGYRDKCQEVKFTTNYHEHYKSELGHLAAKMDNPETIRLMKGYVIIIPAAQIVSISRFDINAYRKFMKSKFNSDSYAYSIKSGYDFLPDNKFAYPNEKFQF</sequence>
<protein>
    <submittedName>
        <fullName evidence="2">Uncharacterized protein</fullName>
    </submittedName>
</protein>
<proteinExistence type="predicted"/>
<evidence type="ECO:0000313" key="2">
    <source>
        <dbReference type="EMBL" id="MDP4537212.1"/>
    </source>
</evidence>
<keyword evidence="1" id="KW-0472">Membrane</keyword>
<dbReference type="RefSeq" id="WP_305894475.1">
    <property type="nucleotide sequence ID" value="NZ_JAUZVZ010000021.1"/>
</dbReference>
<feature type="transmembrane region" description="Helical" evidence="1">
    <location>
        <begin position="94"/>
        <end position="113"/>
    </location>
</feature>
<feature type="transmembrane region" description="Helical" evidence="1">
    <location>
        <begin position="6"/>
        <end position="23"/>
    </location>
</feature>
<dbReference type="Proteomes" id="UP001231616">
    <property type="component" value="Unassembled WGS sequence"/>
</dbReference>
<dbReference type="EMBL" id="JAUZVZ010000021">
    <property type="protein sequence ID" value="MDP4537212.1"/>
    <property type="molecule type" value="Genomic_DNA"/>
</dbReference>